<evidence type="ECO:0000259" key="2">
    <source>
        <dbReference type="PROSITE" id="PS51462"/>
    </source>
</evidence>
<sequence length="168" mass="18802">MRVGGVGGGQEPGETIAECALREAQEELGNPNVRLLSSTATYFHNMDTDEVVQVPCIDETPPFLLQRITSSNPDEPYKPGLPTGPYVYFGLYRAETDEARINPDDDVAAILFVPVERWPVLEQSATLGQMMELGCELLERAPIPRELRLWVPENESMRTVMRLLFPPD</sequence>
<dbReference type="InterPro" id="IPR020084">
    <property type="entry name" value="NUDIX_hydrolase_CS"/>
</dbReference>
<dbReference type="GO" id="GO:0016787">
    <property type="term" value="F:hydrolase activity"/>
    <property type="evidence" value="ECO:0007669"/>
    <property type="project" value="UniProtKB-KW"/>
</dbReference>
<dbReference type="InterPro" id="IPR015797">
    <property type="entry name" value="NUDIX_hydrolase-like_dom_sf"/>
</dbReference>
<dbReference type="Gene3D" id="3.90.79.10">
    <property type="entry name" value="Nucleoside Triphosphate Pyrophosphohydrolase"/>
    <property type="match status" value="1"/>
</dbReference>
<dbReference type="SUPFAM" id="SSF55811">
    <property type="entry name" value="Nudix"/>
    <property type="match status" value="1"/>
</dbReference>
<accession>A0A927C4W5</accession>
<proteinExistence type="predicted"/>
<dbReference type="EMBL" id="JACXJA010000005">
    <property type="protein sequence ID" value="MBD2861404.1"/>
    <property type="molecule type" value="Genomic_DNA"/>
</dbReference>
<feature type="domain" description="Nudix hydrolase" evidence="2">
    <location>
        <begin position="1"/>
        <end position="126"/>
    </location>
</feature>
<gene>
    <name evidence="3" type="ORF">IDH45_05285</name>
</gene>
<dbReference type="InterPro" id="IPR000086">
    <property type="entry name" value="NUDIX_hydrolase_dom"/>
</dbReference>
<dbReference type="Pfam" id="PF00293">
    <property type="entry name" value="NUDIX"/>
    <property type="match status" value="1"/>
</dbReference>
<comment type="caution">
    <text evidence="3">The sequence shown here is derived from an EMBL/GenBank/DDBJ whole genome shotgun (WGS) entry which is preliminary data.</text>
</comment>
<protein>
    <submittedName>
        <fullName evidence="3">NUDIX hydrolase</fullName>
    </submittedName>
</protein>
<keyword evidence="1 3" id="KW-0378">Hydrolase</keyword>
<dbReference type="Proteomes" id="UP000639396">
    <property type="component" value="Unassembled WGS sequence"/>
</dbReference>
<dbReference type="PROSITE" id="PS00893">
    <property type="entry name" value="NUDIX_BOX"/>
    <property type="match status" value="1"/>
</dbReference>
<keyword evidence="4" id="KW-1185">Reference proteome</keyword>
<evidence type="ECO:0000313" key="4">
    <source>
        <dbReference type="Proteomes" id="UP000639396"/>
    </source>
</evidence>
<evidence type="ECO:0000256" key="1">
    <source>
        <dbReference type="ARBA" id="ARBA00022801"/>
    </source>
</evidence>
<organism evidence="3 4">
    <name type="scientific">Paenibacillus oceani</name>
    <dbReference type="NCBI Taxonomy" id="2772510"/>
    <lineage>
        <taxon>Bacteria</taxon>
        <taxon>Bacillati</taxon>
        <taxon>Bacillota</taxon>
        <taxon>Bacilli</taxon>
        <taxon>Bacillales</taxon>
        <taxon>Paenibacillaceae</taxon>
        <taxon>Paenibacillus</taxon>
    </lineage>
</organism>
<evidence type="ECO:0000313" key="3">
    <source>
        <dbReference type="EMBL" id="MBD2861404.1"/>
    </source>
</evidence>
<dbReference type="PROSITE" id="PS51462">
    <property type="entry name" value="NUDIX"/>
    <property type="match status" value="1"/>
</dbReference>
<dbReference type="AlphaFoldDB" id="A0A927C4W5"/>
<reference evidence="3" key="1">
    <citation type="submission" date="2020-09" db="EMBL/GenBank/DDBJ databases">
        <title>A novel bacterium of genus Paenibacillus, isolated from South China Sea.</title>
        <authorList>
            <person name="Huang H."/>
            <person name="Mo K."/>
            <person name="Hu Y."/>
        </authorList>
    </citation>
    <scope>NUCLEOTIDE SEQUENCE</scope>
    <source>
        <strain evidence="3">IB182363</strain>
    </source>
</reference>
<name>A0A927C4W5_9BACL</name>